<dbReference type="Gene3D" id="1.10.10.10">
    <property type="entry name" value="Winged helix-like DNA-binding domain superfamily/Winged helix DNA-binding domain"/>
    <property type="match status" value="1"/>
</dbReference>
<dbReference type="OrthoDB" id="9803735at2"/>
<keyword evidence="8" id="KW-1185">Reference proteome</keyword>
<sequence>MEMRHIKTFCAVVKYGGFSKAADALGYAQSTVTTHIKNLENDLHTPLFDRLGRKVLLTKAGHHFYPYARELLAIYEKAKEIPQNGNDLTGTLTITSNESLAVYRLPRILQTYKQKNPKVNIILETVKNEQAFRKLQDGDTDIVFLIGESREFDEFVTTTLFQETFGWILPADIVLPENPSSLLRNYQFIYTEPTCGYRPMVERYLRMNGGIPKRTFESSSIEVIKQSVMCGLGIAILPYIVVKENVEKKQLLFKKIETTLSIKSHAIYHKSRWISPVLQSFLDLLEEQNIL</sequence>
<evidence type="ECO:0000256" key="3">
    <source>
        <dbReference type="ARBA" id="ARBA00023015"/>
    </source>
</evidence>
<dbReference type="Pfam" id="PF00126">
    <property type="entry name" value="HTH_1"/>
    <property type="match status" value="1"/>
</dbReference>
<dbReference type="SUPFAM" id="SSF46785">
    <property type="entry name" value="Winged helix' DNA-binding domain"/>
    <property type="match status" value="1"/>
</dbReference>
<comment type="similarity">
    <text evidence="1">Belongs to the LysR transcriptional regulatory family.</text>
</comment>
<feature type="domain" description="HTH lysR-type" evidence="6">
    <location>
        <begin position="1"/>
        <end position="58"/>
    </location>
</feature>
<evidence type="ECO:0000256" key="5">
    <source>
        <dbReference type="ARBA" id="ARBA00023163"/>
    </source>
</evidence>
<dbReference type="CDD" id="cd05466">
    <property type="entry name" value="PBP2_LTTR_substrate"/>
    <property type="match status" value="1"/>
</dbReference>
<evidence type="ECO:0000256" key="4">
    <source>
        <dbReference type="ARBA" id="ARBA00023125"/>
    </source>
</evidence>
<dbReference type="PANTHER" id="PTHR30126">
    <property type="entry name" value="HTH-TYPE TRANSCRIPTIONAL REGULATOR"/>
    <property type="match status" value="1"/>
</dbReference>
<dbReference type="AlphaFoldDB" id="A0A073KBK7"/>
<dbReference type="FunFam" id="1.10.10.10:FF:000001">
    <property type="entry name" value="LysR family transcriptional regulator"/>
    <property type="match status" value="1"/>
</dbReference>
<reference evidence="7 8" key="1">
    <citation type="submission" date="2014-06" db="EMBL/GenBank/DDBJ databases">
        <title>Draft genome sequence of Bacillus manliponensis JCM 15802 (MCCC 1A00708).</title>
        <authorList>
            <person name="Lai Q."/>
            <person name="Liu Y."/>
            <person name="Shao Z."/>
        </authorList>
    </citation>
    <scope>NUCLEOTIDE SEQUENCE [LARGE SCALE GENOMIC DNA]</scope>
    <source>
        <strain evidence="7 8">JCM 15802</strain>
    </source>
</reference>
<dbReference type="EMBL" id="JOTN01000006">
    <property type="protein sequence ID" value="KEK19693.1"/>
    <property type="molecule type" value="Genomic_DNA"/>
</dbReference>
<dbReference type="PRINTS" id="PR00039">
    <property type="entry name" value="HTHLYSR"/>
</dbReference>
<evidence type="ECO:0000259" key="6">
    <source>
        <dbReference type="PROSITE" id="PS50931"/>
    </source>
</evidence>
<organism evidence="7 8">
    <name type="scientific">Bacillus manliponensis</name>
    <dbReference type="NCBI Taxonomy" id="574376"/>
    <lineage>
        <taxon>Bacteria</taxon>
        <taxon>Bacillati</taxon>
        <taxon>Bacillota</taxon>
        <taxon>Bacilli</taxon>
        <taxon>Bacillales</taxon>
        <taxon>Bacillaceae</taxon>
        <taxon>Bacillus</taxon>
        <taxon>Bacillus cereus group</taxon>
    </lineage>
</organism>
<dbReference type="PANTHER" id="PTHR30126:SF100">
    <property type="entry name" value="LYSR-FAMILY TRANSCRIPTIONAL REGULATOR"/>
    <property type="match status" value="1"/>
</dbReference>
<dbReference type="Proteomes" id="UP000027822">
    <property type="component" value="Unassembled WGS sequence"/>
</dbReference>
<protein>
    <recommendedName>
        <fullName evidence="2">HTH-type transcriptional regulator CzcR</fullName>
    </recommendedName>
</protein>
<dbReference type="eggNOG" id="COG0583">
    <property type="taxonomic scope" value="Bacteria"/>
</dbReference>
<keyword evidence="3" id="KW-0805">Transcription regulation</keyword>
<evidence type="ECO:0000313" key="8">
    <source>
        <dbReference type="Proteomes" id="UP000027822"/>
    </source>
</evidence>
<dbReference type="Gene3D" id="3.40.190.290">
    <property type="match status" value="1"/>
</dbReference>
<comment type="caution">
    <text evidence="7">The sequence shown here is derived from an EMBL/GenBank/DDBJ whole genome shotgun (WGS) entry which is preliminary data.</text>
</comment>
<name>A0A073KBK7_9BACI</name>
<dbReference type="InterPro" id="IPR000847">
    <property type="entry name" value="LysR_HTH_N"/>
</dbReference>
<dbReference type="SUPFAM" id="SSF53850">
    <property type="entry name" value="Periplasmic binding protein-like II"/>
    <property type="match status" value="1"/>
</dbReference>
<dbReference type="InterPro" id="IPR036390">
    <property type="entry name" value="WH_DNA-bd_sf"/>
</dbReference>
<dbReference type="RefSeq" id="WP_034638512.1">
    <property type="nucleotide sequence ID" value="NZ_CBCSJC010000015.1"/>
</dbReference>
<keyword evidence="5" id="KW-0804">Transcription</keyword>
<dbReference type="GO" id="GO:0003700">
    <property type="term" value="F:DNA-binding transcription factor activity"/>
    <property type="evidence" value="ECO:0007669"/>
    <property type="project" value="InterPro"/>
</dbReference>
<dbReference type="Pfam" id="PF03466">
    <property type="entry name" value="LysR_substrate"/>
    <property type="match status" value="1"/>
</dbReference>
<evidence type="ECO:0000256" key="2">
    <source>
        <dbReference type="ARBA" id="ARBA00018718"/>
    </source>
</evidence>
<dbReference type="InterPro" id="IPR036388">
    <property type="entry name" value="WH-like_DNA-bd_sf"/>
</dbReference>
<dbReference type="GO" id="GO:0000976">
    <property type="term" value="F:transcription cis-regulatory region binding"/>
    <property type="evidence" value="ECO:0007669"/>
    <property type="project" value="TreeGrafter"/>
</dbReference>
<evidence type="ECO:0000313" key="7">
    <source>
        <dbReference type="EMBL" id="KEK19693.1"/>
    </source>
</evidence>
<keyword evidence="4" id="KW-0238">DNA-binding</keyword>
<proteinExistence type="inferred from homology"/>
<dbReference type="STRING" id="574376.BAMA_20825"/>
<dbReference type="InterPro" id="IPR005119">
    <property type="entry name" value="LysR_subst-bd"/>
</dbReference>
<evidence type="ECO:0000256" key="1">
    <source>
        <dbReference type="ARBA" id="ARBA00009437"/>
    </source>
</evidence>
<accession>A0A073KBK7</accession>
<gene>
    <name evidence="7" type="ORF">BAMA_20825</name>
</gene>
<dbReference type="PROSITE" id="PS50931">
    <property type="entry name" value="HTH_LYSR"/>
    <property type="match status" value="1"/>
</dbReference>